<name>A0A1H4CG11_9RHOB</name>
<dbReference type="Proteomes" id="UP000198703">
    <property type="component" value="Unassembled WGS sequence"/>
</dbReference>
<keyword evidence="3" id="KW-1185">Reference proteome</keyword>
<keyword evidence="1" id="KW-1133">Transmembrane helix</keyword>
<keyword evidence="1" id="KW-0472">Membrane</keyword>
<evidence type="ECO:0000313" key="3">
    <source>
        <dbReference type="Proteomes" id="UP000198703"/>
    </source>
</evidence>
<dbReference type="EMBL" id="FNQM01000007">
    <property type="protein sequence ID" value="SEA59375.1"/>
    <property type="molecule type" value="Genomic_DNA"/>
</dbReference>
<feature type="transmembrane region" description="Helical" evidence="1">
    <location>
        <begin position="42"/>
        <end position="61"/>
    </location>
</feature>
<evidence type="ECO:0000313" key="2">
    <source>
        <dbReference type="EMBL" id="SEA59375.1"/>
    </source>
</evidence>
<dbReference type="AlphaFoldDB" id="A0A1H4CG11"/>
<organism evidence="2 3">
    <name type="scientific">Rubrimonas cliftonensis</name>
    <dbReference type="NCBI Taxonomy" id="89524"/>
    <lineage>
        <taxon>Bacteria</taxon>
        <taxon>Pseudomonadati</taxon>
        <taxon>Pseudomonadota</taxon>
        <taxon>Alphaproteobacteria</taxon>
        <taxon>Rhodobacterales</taxon>
        <taxon>Paracoccaceae</taxon>
        <taxon>Rubrimonas</taxon>
    </lineage>
</organism>
<gene>
    <name evidence="2" type="ORF">SAMN05444370_10760</name>
</gene>
<feature type="transmembrane region" description="Helical" evidence="1">
    <location>
        <begin position="12"/>
        <end position="30"/>
    </location>
</feature>
<accession>A0A1H4CG11</accession>
<sequence>MTHDRRRIVTTVAWGALCVSLTLMAGAYLFPGDVFSPSFRDVAALGMAAVASMAAAVIALGF</sequence>
<keyword evidence="1" id="KW-0812">Transmembrane</keyword>
<protein>
    <submittedName>
        <fullName evidence="2">Uncharacterized protein</fullName>
    </submittedName>
</protein>
<dbReference type="RefSeq" id="WP_093254000.1">
    <property type="nucleotide sequence ID" value="NZ_FNQM01000007.1"/>
</dbReference>
<proteinExistence type="predicted"/>
<reference evidence="2 3" key="1">
    <citation type="submission" date="2016-10" db="EMBL/GenBank/DDBJ databases">
        <authorList>
            <person name="de Groot N.N."/>
        </authorList>
    </citation>
    <scope>NUCLEOTIDE SEQUENCE [LARGE SCALE GENOMIC DNA]</scope>
    <source>
        <strain evidence="2 3">DSM 15345</strain>
    </source>
</reference>
<evidence type="ECO:0000256" key="1">
    <source>
        <dbReference type="SAM" id="Phobius"/>
    </source>
</evidence>